<evidence type="ECO:0000256" key="5">
    <source>
        <dbReference type="ARBA" id="ARBA00022679"/>
    </source>
</evidence>
<feature type="domain" description="Histidine kinase" evidence="12">
    <location>
        <begin position="224"/>
        <end position="425"/>
    </location>
</feature>
<dbReference type="CDD" id="cd00075">
    <property type="entry name" value="HATPase"/>
    <property type="match status" value="1"/>
</dbReference>
<dbReference type="SUPFAM" id="SSF55874">
    <property type="entry name" value="ATPase domain of HSP90 chaperone/DNA topoisomerase II/histidine kinase"/>
    <property type="match status" value="1"/>
</dbReference>
<sequence length="437" mass="48682">MLKFIGSHLSLRLRLFLGMLAVTFTATVGFAVAMHEFVGVLEDELLNQTLRRELDSLAMDYREDATIAGKRGHSGQVYVVAPGEPRTTLPRALQRIEAGDYREIHIDGREYFAARRDVDDGQIYFTLDVESIEDLEDRLAAIGWLTLAGAVLLSLIIALVFSFLILRPVRALSARLAGFHPGQVNAPIAHHYSDREMRVIAESFDGLIERFHAFIERERSFTEDAGHELRTPLAVALSANELLLSQTDLSPKTRERAERTQAACIRMQRLVSALLFLARDQPQHGEYCDVASTLDEVLPYYAAEITKKNLSLRVDTHPSRVAAPAGIVDCVLHNLIENAVQHTSGGTVDICVNNEKLVVSDNGEGIAPDALEHIFNRRYRSANSRGFGIGLYLVKRICTRLGWLITVTSSLDAGTRFEISFPEEASDSRHARIEGQY</sequence>
<reference evidence="15" key="1">
    <citation type="journal article" date="2019" name="Int. J. Syst. Evol. Microbiol.">
        <title>The Global Catalogue of Microorganisms (GCM) 10K type strain sequencing project: providing services to taxonomists for standard genome sequencing and annotation.</title>
        <authorList>
            <consortium name="The Broad Institute Genomics Platform"/>
            <consortium name="The Broad Institute Genome Sequencing Center for Infectious Disease"/>
            <person name="Wu L."/>
            <person name="Ma J."/>
        </authorList>
    </citation>
    <scope>NUCLEOTIDE SEQUENCE [LARGE SCALE GENOMIC DNA]</scope>
    <source>
        <strain evidence="15">KCTC 52640</strain>
    </source>
</reference>
<dbReference type="InterPro" id="IPR004358">
    <property type="entry name" value="Sig_transdc_His_kin-like_C"/>
</dbReference>
<dbReference type="EMBL" id="JBHRSS010000008">
    <property type="protein sequence ID" value="MFC3105313.1"/>
    <property type="molecule type" value="Genomic_DNA"/>
</dbReference>
<dbReference type="InterPro" id="IPR003660">
    <property type="entry name" value="HAMP_dom"/>
</dbReference>
<evidence type="ECO:0000259" key="13">
    <source>
        <dbReference type="PROSITE" id="PS50885"/>
    </source>
</evidence>
<keyword evidence="5" id="KW-0808">Transferase</keyword>
<feature type="transmembrane region" description="Helical" evidence="11">
    <location>
        <begin position="141"/>
        <end position="166"/>
    </location>
</feature>
<evidence type="ECO:0000256" key="3">
    <source>
        <dbReference type="ARBA" id="ARBA00012438"/>
    </source>
</evidence>
<organism evidence="14 15">
    <name type="scientific">Salinisphaera aquimarina</name>
    <dbReference type="NCBI Taxonomy" id="2094031"/>
    <lineage>
        <taxon>Bacteria</taxon>
        <taxon>Pseudomonadati</taxon>
        <taxon>Pseudomonadota</taxon>
        <taxon>Gammaproteobacteria</taxon>
        <taxon>Salinisphaerales</taxon>
        <taxon>Salinisphaeraceae</taxon>
        <taxon>Salinisphaera</taxon>
    </lineage>
</organism>
<dbReference type="SUPFAM" id="SSF47384">
    <property type="entry name" value="Homodimeric domain of signal transducing histidine kinase"/>
    <property type="match status" value="1"/>
</dbReference>
<dbReference type="SMART" id="SM00387">
    <property type="entry name" value="HATPase_c"/>
    <property type="match status" value="1"/>
</dbReference>
<comment type="subcellular location">
    <subcellularLocation>
        <location evidence="2">Membrane</location>
    </subcellularLocation>
</comment>
<evidence type="ECO:0000259" key="12">
    <source>
        <dbReference type="PROSITE" id="PS50109"/>
    </source>
</evidence>
<dbReference type="Pfam" id="PF00512">
    <property type="entry name" value="HisKA"/>
    <property type="match status" value="1"/>
</dbReference>
<evidence type="ECO:0000313" key="15">
    <source>
        <dbReference type="Proteomes" id="UP001595462"/>
    </source>
</evidence>
<accession>A0ABV7ETX6</accession>
<keyword evidence="9" id="KW-0902">Two-component regulatory system</keyword>
<feature type="domain" description="HAMP" evidence="13">
    <location>
        <begin position="163"/>
        <end position="216"/>
    </location>
</feature>
<evidence type="ECO:0000256" key="4">
    <source>
        <dbReference type="ARBA" id="ARBA00022553"/>
    </source>
</evidence>
<keyword evidence="8 11" id="KW-1133">Transmembrane helix</keyword>
<dbReference type="PRINTS" id="PR00344">
    <property type="entry name" value="BCTRLSENSOR"/>
</dbReference>
<dbReference type="InterPro" id="IPR005467">
    <property type="entry name" value="His_kinase_dom"/>
</dbReference>
<dbReference type="EC" id="2.7.13.3" evidence="3"/>
<keyword evidence="6 11" id="KW-0812">Transmembrane</keyword>
<comment type="catalytic activity">
    <reaction evidence="1">
        <text>ATP + protein L-histidine = ADP + protein N-phospho-L-histidine.</text>
        <dbReference type="EC" id="2.7.13.3"/>
    </reaction>
</comment>
<dbReference type="CDD" id="cd00082">
    <property type="entry name" value="HisKA"/>
    <property type="match status" value="1"/>
</dbReference>
<dbReference type="PROSITE" id="PS50885">
    <property type="entry name" value="HAMP"/>
    <property type="match status" value="1"/>
</dbReference>
<dbReference type="InterPro" id="IPR036097">
    <property type="entry name" value="HisK_dim/P_sf"/>
</dbReference>
<dbReference type="SMART" id="SM00388">
    <property type="entry name" value="HisKA"/>
    <property type="match status" value="1"/>
</dbReference>
<dbReference type="InterPro" id="IPR036890">
    <property type="entry name" value="HATPase_C_sf"/>
</dbReference>
<proteinExistence type="predicted"/>
<evidence type="ECO:0000256" key="9">
    <source>
        <dbReference type="ARBA" id="ARBA00023012"/>
    </source>
</evidence>
<evidence type="ECO:0000256" key="7">
    <source>
        <dbReference type="ARBA" id="ARBA00022777"/>
    </source>
</evidence>
<keyword evidence="10 11" id="KW-0472">Membrane</keyword>
<dbReference type="InterPro" id="IPR003661">
    <property type="entry name" value="HisK_dim/P_dom"/>
</dbReference>
<dbReference type="Gene3D" id="1.10.287.130">
    <property type="match status" value="1"/>
</dbReference>
<gene>
    <name evidence="14" type="ORF">ACFOSU_15635</name>
</gene>
<dbReference type="RefSeq" id="WP_380690872.1">
    <property type="nucleotide sequence ID" value="NZ_JBHRSS010000008.1"/>
</dbReference>
<dbReference type="GO" id="GO:0016301">
    <property type="term" value="F:kinase activity"/>
    <property type="evidence" value="ECO:0007669"/>
    <property type="project" value="UniProtKB-KW"/>
</dbReference>
<dbReference type="PANTHER" id="PTHR45436">
    <property type="entry name" value="SENSOR HISTIDINE KINASE YKOH"/>
    <property type="match status" value="1"/>
</dbReference>
<dbReference type="Gene3D" id="6.10.340.10">
    <property type="match status" value="1"/>
</dbReference>
<evidence type="ECO:0000256" key="6">
    <source>
        <dbReference type="ARBA" id="ARBA00022692"/>
    </source>
</evidence>
<dbReference type="PANTHER" id="PTHR45436:SF16">
    <property type="entry name" value="HISTIDINE KINASE"/>
    <property type="match status" value="1"/>
</dbReference>
<evidence type="ECO:0000313" key="14">
    <source>
        <dbReference type="EMBL" id="MFC3105313.1"/>
    </source>
</evidence>
<evidence type="ECO:0000256" key="1">
    <source>
        <dbReference type="ARBA" id="ARBA00000085"/>
    </source>
</evidence>
<dbReference type="Proteomes" id="UP001595462">
    <property type="component" value="Unassembled WGS sequence"/>
</dbReference>
<keyword evidence="4" id="KW-0597">Phosphoprotein</keyword>
<dbReference type="Gene3D" id="3.30.565.10">
    <property type="entry name" value="Histidine kinase-like ATPase, C-terminal domain"/>
    <property type="match status" value="1"/>
</dbReference>
<evidence type="ECO:0000256" key="10">
    <source>
        <dbReference type="ARBA" id="ARBA00023136"/>
    </source>
</evidence>
<dbReference type="Pfam" id="PF02518">
    <property type="entry name" value="HATPase_c"/>
    <property type="match status" value="1"/>
</dbReference>
<name>A0ABV7ETX6_9GAMM</name>
<dbReference type="PROSITE" id="PS50109">
    <property type="entry name" value="HIS_KIN"/>
    <property type="match status" value="1"/>
</dbReference>
<dbReference type="InterPro" id="IPR050428">
    <property type="entry name" value="TCS_sensor_his_kinase"/>
</dbReference>
<keyword evidence="7 14" id="KW-0418">Kinase</keyword>
<evidence type="ECO:0000256" key="11">
    <source>
        <dbReference type="SAM" id="Phobius"/>
    </source>
</evidence>
<comment type="caution">
    <text evidence="14">The sequence shown here is derived from an EMBL/GenBank/DDBJ whole genome shotgun (WGS) entry which is preliminary data.</text>
</comment>
<keyword evidence="15" id="KW-1185">Reference proteome</keyword>
<feature type="transmembrane region" description="Helical" evidence="11">
    <location>
        <begin position="12"/>
        <end position="34"/>
    </location>
</feature>
<dbReference type="InterPro" id="IPR003594">
    <property type="entry name" value="HATPase_dom"/>
</dbReference>
<evidence type="ECO:0000256" key="2">
    <source>
        <dbReference type="ARBA" id="ARBA00004370"/>
    </source>
</evidence>
<evidence type="ECO:0000256" key="8">
    <source>
        <dbReference type="ARBA" id="ARBA00022989"/>
    </source>
</evidence>
<protein>
    <recommendedName>
        <fullName evidence="3">histidine kinase</fullName>
        <ecNumber evidence="3">2.7.13.3</ecNumber>
    </recommendedName>
</protein>